<dbReference type="Pfam" id="PF01810">
    <property type="entry name" value="LysE"/>
    <property type="match status" value="1"/>
</dbReference>
<evidence type="ECO:0000256" key="3">
    <source>
        <dbReference type="ARBA" id="ARBA00022692"/>
    </source>
</evidence>
<gene>
    <name evidence="7" type="ORF">HQ47_07140</name>
</gene>
<name>A0A0A2E7U0_9PORP</name>
<dbReference type="OrthoDB" id="7874789at2"/>
<dbReference type="Proteomes" id="UP000030103">
    <property type="component" value="Unassembled WGS sequence"/>
</dbReference>
<organism evidence="7 8">
    <name type="scientific">Porphyromonas macacae</name>
    <dbReference type="NCBI Taxonomy" id="28115"/>
    <lineage>
        <taxon>Bacteria</taxon>
        <taxon>Pseudomonadati</taxon>
        <taxon>Bacteroidota</taxon>
        <taxon>Bacteroidia</taxon>
        <taxon>Bacteroidales</taxon>
        <taxon>Porphyromonadaceae</taxon>
        <taxon>Porphyromonas</taxon>
    </lineage>
</organism>
<proteinExistence type="predicted"/>
<sequence length="213" mass="23459">MLFDFLIGILIGMLVAAPMGPVGILILRDTLHRGRKDGFLMGIGASISDTIYGIISYLGVGLVLNFIEKNDSIIRILGSILIIGFSIHLYRTPVKKVVNPNKEKKLDEQTGWHKIVGAFAVTISNPLIVFFFLALYSRFNFVYDGPNTLLHIILGMLGIAAGGLIWWTLFTWGIGKLRNHISISGIHWINRITALIFSIIGIIGLLTSVLGMI</sequence>
<evidence type="ECO:0000256" key="4">
    <source>
        <dbReference type="ARBA" id="ARBA00022989"/>
    </source>
</evidence>
<evidence type="ECO:0000313" key="7">
    <source>
        <dbReference type="EMBL" id="KGN73712.1"/>
    </source>
</evidence>
<evidence type="ECO:0000256" key="2">
    <source>
        <dbReference type="ARBA" id="ARBA00022475"/>
    </source>
</evidence>
<dbReference type="EMBL" id="JRFA01000019">
    <property type="protein sequence ID" value="KGN73712.1"/>
    <property type="molecule type" value="Genomic_DNA"/>
</dbReference>
<dbReference type="GO" id="GO:0015171">
    <property type="term" value="F:amino acid transmembrane transporter activity"/>
    <property type="evidence" value="ECO:0007669"/>
    <property type="project" value="TreeGrafter"/>
</dbReference>
<keyword evidence="2" id="KW-1003">Cell membrane</keyword>
<feature type="transmembrane region" description="Helical" evidence="6">
    <location>
        <begin position="111"/>
        <end position="136"/>
    </location>
</feature>
<dbReference type="RefSeq" id="WP_036874317.1">
    <property type="nucleotide sequence ID" value="NZ_JRFA01000019.1"/>
</dbReference>
<dbReference type="GO" id="GO:0005886">
    <property type="term" value="C:plasma membrane"/>
    <property type="evidence" value="ECO:0007669"/>
    <property type="project" value="UniProtKB-SubCell"/>
</dbReference>
<dbReference type="InterPro" id="IPR001123">
    <property type="entry name" value="LeuE-type"/>
</dbReference>
<keyword evidence="4 6" id="KW-1133">Transmembrane helix</keyword>
<comment type="subcellular location">
    <subcellularLocation>
        <location evidence="1">Cell membrane</location>
        <topology evidence="1">Multi-pass membrane protein</topology>
    </subcellularLocation>
</comment>
<dbReference type="PANTHER" id="PTHR30086">
    <property type="entry name" value="ARGININE EXPORTER PROTEIN ARGO"/>
    <property type="match status" value="1"/>
</dbReference>
<reference evidence="7 8" key="1">
    <citation type="submission" date="2014-09" db="EMBL/GenBank/DDBJ databases">
        <title>Draft Genome Sequence of Porphyromonas macacae COT-192_OH2859.</title>
        <authorList>
            <person name="Wallis C."/>
            <person name="Deusch O."/>
            <person name="O'Flynn C."/>
            <person name="Davis I."/>
            <person name="Horsfall A."/>
            <person name="Kirkwood N."/>
            <person name="Harris S."/>
            <person name="Eisen J.A."/>
            <person name="Coil D.A."/>
            <person name="Darling A.E."/>
            <person name="Jospin G."/>
            <person name="Alexiev A."/>
        </authorList>
    </citation>
    <scope>NUCLEOTIDE SEQUENCE [LARGE SCALE GENOMIC DNA]</scope>
    <source>
        <strain evidence="8">COT-192 OH2859</strain>
    </source>
</reference>
<feature type="transmembrane region" description="Helical" evidence="6">
    <location>
        <begin position="192"/>
        <end position="212"/>
    </location>
</feature>
<dbReference type="eggNOG" id="COG1280">
    <property type="taxonomic scope" value="Bacteria"/>
</dbReference>
<feature type="transmembrane region" description="Helical" evidence="6">
    <location>
        <begin position="6"/>
        <end position="27"/>
    </location>
</feature>
<evidence type="ECO:0000256" key="6">
    <source>
        <dbReference type="SAM" id="Phobius"/>
    </source>
</evidence>
<comment type="caution">
    <text evidence="7">The sequence shown here is derived from an EMBL/GenBank/DDBJ whole genome shotgun (WGS) entry which is preliminary data.</text>
</comment>
<feature type="transmembrane region" description="Helical" evidence="6">
    <location>
        <begin position="148"/>
        <end position="172"/>
    </location>
</feature>
<evidence type="ECO:0000256" key="5">
    <source>
        <dbReference type="ARBA" id="ARBA00023136"/>
    </source>
</evidence>
<protein>
    <submittedName>
        <fullName evidence="7">Threonine transporter RhtB</fullName>
    </submittedName>
</protein>
<dbReference type="PANTHER" id="PTHR30086:SF20">
    <property type="entry name" value="ARGININE EXPORTER PROTEIN ARGO-RELATED"/>
    <property type="match status" value="1"/>
</dbReference>
<keyword evidence="3 6" id="KW-0812">Transmembrane</keyword>
<feature type="transmembrane region" description="Helical" evidence="6">
    <location>
        <begin position="73"/>
        <end position="90"/>
    </location>
</feature>
<evidence type="ECO:0000256" key="1">
    <source>
        <dbReference type="ARBA" id="ARBA00004651"/>
    </source>
</evidence>
<evidence type="ECO:0000313" key="8">
    <source>
        <dbReference type="Proteomes" id="UP000030103"/>
    </source>
</evidence>
<feature type="transmembrane region" description="Helical" evidence="6">
    <location>
        <begin position="39"/>
        <end position="67"/>
    </location>
</feature>
<keyword evidence="8" id="KW-1185">Reference proteome</keyword>
<keyword evidence="5 6" id="KW-0472">Membrane</keyword>
<accession>A0A0A2E7U0</accession>
<dbReference type="STRING" id="28115.HQ47_07140"/>
<dbReference type="AlphaFoldDB" id="A0A0A2E7U0"/>